<name>A0A412GLK8_9BACT</name>
<dbReference type="Gene3D" id="3.20.10.10">
    <property type="entry name" value="D-amino Acid Aminotransferase, subunit A, domain 2"/>
    <property type="match status" value="1"/>
</dbReference>
<keyword evidence="2" id="KW-1185">Reference proteome</keyword>
<keyword evidence="1" id="KW-0456">Lyase</keyword>
<dbReference type="InterPro" id="IPR043131">
    <property type="entry name" value="BCAT-like_N"/>
</dbReference>
<dbReference type="Proteomes" id="UP000285864">
    <property type="component" value="Unassembled WGS sequence"/>
</dbReference>
<dbReference type="RefSeq" id="WP_118484516.1">
    <property type="nucleotide sequence ID" value="NZ_QRUU01000035.1"/>
</dbReference>
<reference evidence="1 2" key="1">
    <citation type="submission" date="2018-08" db="EMBL/GenBank/DDBJ databases">
        <title>A genome reference for cultivated species of the human gut microbiota.</title>
        <authorList>
            <person name="Zou Y."/>
            <person name="Xue W."/>
            <person name="Luo G."/>
        </authorList>
    </citation>
    <scope>NUCLEOTIDE SEQUENCE [LARGE SCALE GENOMIC DNA]</scope>
    <source>
        <strain evidence="1 2">AF24-2</strain>
    </source>
</reference>
<dbReference type="EMBL" id="QRUU01000035">
    <property type="protein sequence ID" value="RGR95643.1"/>
    <property type="molecule type" value="Genomic_DNA"/>
</dbReference>
<dbReference type="InterPro" id="IPR036038">
    <property type="entry name" value="Aminotransferase-like"/>
</dbReference>
<dbReference type="SUPFAM" id="SSF56752">
    <property type="entry name" value="D-aminoacid aminotransferase-like PLP-dependent enzymes"/>
    <property type="match status" value="1"/>
</dbReference>
<dbReference type="GO" id="GO:0016829">
    <property type="term" value="F:lyase activity"/>
    <property type="evidence" value="ECO:0007669"/>
    <property type="project" value="UniProtKB-KW"/>
</dbReference>
<gene>
    <name evidence="1" type="ORF">DWY20_08880</name>
</gene>
<protein>
    <submittedName>
        <fullName evidence="1">4-amino-4-deoxychorismate lyase</fullName>
    </submittedName>
</protein>
<dbReference type="AlphaFoldDB" id="A0A412GLK8"/>
<dbReference type="InterPro" id="IPR001544">
    <property type="entry name" value="Aminotrans_IV"/>
</dbReference>
<proteinExistence type="predicted"/>
<evidence type="ECO:0000313" key="2">
    <source>
        <dbReference type="Proteomes" id="UP000285864"/>
    </source>
</evidence>
<accession>A0A412GLK8</accession>
<evidence type="ECO:0000313" key="1">
    <source>
        <dbReference type="EMBL" id="RGR95643.1"/>
    </source>
</evidence>
<sequence length="196" mass="22675">MCRFIETIRIEGGKVWNLSYHNARMNTTRKRVWGNCSALSLEDILKPEPWQERTRCRVVYGENIEEVVYIPYTIRQVSSLKLVSCDDIAYELKSADRSMLDKLFALRGEKDDILIVKNGRITDTSIANVALWNGTEWHTPSFPLLKGTQRQFLLDRKQIIETDISVENLSSYSRICLFNAMIPFGEITLGCEELDY</sequence>
<dbReference type="InterPro" id="IPR043132">
    <property type="entry name" value="BCAT-like_C"/>
</dbReference>
<dbReference type="Gene3D" id="3.30.470.10">
    <property type="match status" value="1"/>
</dbReference>
<organism evidence="1 2">
    <name type="scientific">Phocaeicola coprocola</name>
    <dbReference type="NCBI Taxonomy" id="310298"/>
    <lineage>
        <taxon>Bacteria</taxon>
        <taxon>Pseudomonadati</taxon>
        <taxon>Bacteroidota</taxon>
        <taxon>Bacteroidia</taxon>
        <taxon>Bacteroidales</taxon>
        <taxon>Bacteroidaceae</taxon>
        <taxon>Phocaeicola</taxon>
    </lineage>
</organism>
<comment type="caution">
    <text evidence="1">The sequence shown here is derived from an EMBL/GenBank/DDBJ whole genome shotgun (WGS) entry which is preliminary data.</text>
</comment>
<dbReference type="Pfam" id="PF01063">
    <property type="entry name" value="Aminotran_4"/>
    <property type="match status" value="1"/>
</dbReference>